<dbReference type="AlphaFoldDB" id="A0A923RTD9"/>
<protein>
    <submittedName>
        <fullName evidence="1">YlbF family regulator</fullName>
    </submittedName>
</protein>
<dbReference type="EMBL" id="JACOPH010000008">
    <property type="protein sequence ID" value="MBC5714578.1"/>
    <property type="molecule type" value="Genomic_DNA"/>
</dbReference>
<dbReference type="InterPro" id="IPR010368">
    <property type="entry name" value="Com_YlbF"/>
</dbReference>
<dbReference type="Gene3D" id="1.20.1500.10">
    <property type="entry name" value="YheA/YmcA-like"/>
    <property type="match status" value="1"/>
</dbReference>
<name>A0A923RTD9_9FIRM</name>
<dbReference type="Proteomes" id="UP000606720">
    <property type="component" value="Unassembled WGS sequence"/>
</dbReference>
<dbReference type="Pfam" id="PF06133">
    <property type="entry name" value="Com_YlbF"/>
    <property type="match status" value="1"/>
</dbReference>
<proteinExistence type="predicted"/>
<dbReference type="RefSeq" id="WP_186867229.1">
    <property type="nucleotide sequence ID" value="NZ_JACOPH010000008.1"/>
</dbReference>
<comment type="caution">
    <text evidence="1">The sequence shown here is derived from an EMBL/GenBank/DDBJ whole genome shotgun (WGS) entry which is preliminary data.</text>
</comment>
<gene>
    <name evidence="1" type="ORF">H8S17_10215</name>
</gene>
<reference evidence="1" key="1">
    <citation type="submission" date="2020-08" db="EMBL/GenBank/DDBJ databases">
        <title>Genome public.</title>
        <authorList>
            <person name="Liu C."/>
            <person name="Sun Q."/>
        </authorList>
    </citation>
    <scope>NUCLEOTIDE SEQUENCE</scope>
    <source>
        <strain evidence="1">BX1005</strain>
    </source>
</reference>
<sequence>MNQVQEATETLIAAIKESKEYNRYQRAKQELRGYPLLKQQADEFRKKNYDMQNSRMDIFEEADKLQREYAEVINHPVVREYLTAENAFCRIVQQINWQLIENLDFEADFEGKQTEGFTDGGDYERQ</sequence>
<evidence type="ECO:0000313" key="2">
    <source>
        <dbReference type="Proteomes" id="UP000606720"/>
    </source>
</evidence>
<accession>A0A923RTD9</accession>
<dbReference type="InterPro" id="IPR023378">
    <property type="entry name" value="YheA/YmcA-like_dom_sf"/>
</dbReference>
<organism evidence="1 2">
    <name type="scientific">Roseburia zhanii</name>
    <dbReference type="NCBI Taxonomy" id="2763064"/>
    <lineage>
        <taxon>Bacteria</taxon>
        <taxon>Bacillati</taxon>
        <taxon>Bacillota</taxon>
        <taxon>Clostridia</taxon>
        <taxon>Lachnospirales</taxon>
        <taxon>Lachnospiraceae</taxon>
        <taxon>Roseburia</taxon>
    </lineage>
</organism>
<dbReference type="SUPFAM" id="SSF158622">
    <property type="entry name" value="YheA/YmcA-like"/>
    <property type="match status" value="1"/>
</dbReference>
<keyword evidence="2" id="KW-1185">Reference proteome</keyword>
<evidence type="ECO:0000313" key="1">
    <source>
        <dbReference type="EMBL" id="MBC5714578.1"/>
    </source>
</evidence>